<dbReference type="PROSITE" id="PS51257">
    <property type="entry name" value="PROKAR_LIPOPROTEIN"/>
    <property type="match status" value="1"/>
</dbReference>
<gene>
    <name evidence="2" type="ORF">GCM10023189_57750</name>
</gene>
<evidence type="ECO:0000259" key="1">
    <source>
        <dbReference type="Pfam" id="PF13590"/>
    </source>
</evidence>
<evidence type="ECO:0000313" key="2">
    <source>
        <dbReference type="EMBL" id="GAA4469937.1"/>
    </source>
</evidence>
<dbReference type="RefSeq" id="WP_345249780.1">
    <property type="nucleotide sequence ID" value="NZ_BAABHD010000084.1"/>
</dbReference>
<evidence type="ECO:0000313" key="3">
    <source>
        <dbReference type="Proteomes" id="UP001501175"/>
    </source>
</evidence>
<dbReference type="Pfam" id="PF13590">
    <property type="entry name" value="DUF4136"/>
    <property type="match status" value="1"/>
</dbReference>
<feature type="domain" description="DUF4136" evidence="1">
    <location>
        <begin position="24"/>
        <end position="177"/>
    </location>
</feature>
<protein>
    <submittedName>
        <fullName evidence="2">DUF4136 domain-containing protein</fullName>
    </submittedName>
</protein>
<sequence>MKMKYGFVVLLVLLVAGCSPFRIVRNQADPAAQWSEYRTFAFVDTNRISGTPGATYQAAVDMIKQAVSAEMRERGFQPSSNNPDLLVNFGVVVQEKTQTRQTTIQEAPLYIGQRRYHWQSREVPVGNYEEGTINIHVVDAQRDALLWDAAVASVITRRSTDPARIGEAVDRLFQKFPVRQR</sequence>
<keyword evidence="3" id="KW-1185">Reference proteome</keyword>
<dbReference type="Proteomes" id="UP001501175">
    <property type="component" value="Unassembled WGS sequence"/>
</dbReference>
<comment type="caution">
    <text evidence="2">The sequence shown here is derived from an EMBL/GenBank/DDBJ whole genome shotgun (WGS) entry which is preliminary data.</text>
</comment>
<dbReference type="Gene3D" id="3.30.160.670">
    <property type="match status" value="1"/>
</dbReference>
<organism evidence="2 3">
    <name type="scientific">Nibrella saemangeumensis</name>
    <dbReference type="NCBI Taxonomy" id="1084526"/>
    <lineage>
        <taxon>Bacteria</taxon>
        <taxon>Pseudomonadati</taxon>
        <taxon>Bacteroidota</taxon>
        <taxon>Cytophagia</taxon>
        <taxon>Cytophagales</taxon>
        <taxon>Spirosomataceae</taxon>
        <taxon>Nibrella</taxon>
    </lineage>
</organism>
<dbReference type="EMBL" id="BAABHD010000084">
    <property type="protein sequence ID" value="GAA4469937.1"/>
    <property type="molecule type" value="Genomic_DNA"/>
</dbReference>
<dbReference type="InterPro" id="IPR025411">
    <property type="entry name" value="DUF4136"/>
</dbReference>
<name>A0ABP8NS32_9BACT</name>
<accession>A0ABP8NS32</accession>
<reference evidence="3" key="1">
    <citation type="journal article" date="2019" name="Int. J. Syst. Evol. Microbiol.">
        <title>The Global Catalogue of Microorganisms (GCM) 10K type strain sequencing project: providing services to taxonomists for standard genome sequencing and annotation.</title>
        <authorList>
            <consortium name="The Broad Institute Genomics Platform"/>
            <consortium name="The Broad Institute Genome Sequencing Center for Infectious Disease"/>
            <person name="Wu L."/>
            <person name="Ma J."/>
        </authorList>
    </citation>
    <scope>NUCLEOTIDE SEQUENCE [LARGE SCALE GENOMIC DNA]</scope>
    <source>
        <strain evidence="3">JCM 17927</strain>
    </source>
</reference>
<proteinExistence type="predicted"/>